<keyword evidence="2" id="KW-0326">Glycosidase</keyword>
<accession>A0A0N8H9X7</accession>
<dbReference type="PANTHER" id="PTHR23403">
    <property type="entry name" value="TREHALASE"/>
    <property type="match status" value="1"/>
</dbReference>
<dbReference type="GO" id="GO:0004555">
    <property type="term" value="F:alpha,alpha-trehalase activity"/>
    <property type="evidence" value="ECO:0007669"/>
    <property type="project" value="InterPro"/>
</dbReference>
<dbReference type="InterPro" id="IPR012341">
    <property type="entry name" value="6hp_glycosidase-like_sf"/>
</dbReference>
<dbReference type="PROSITE" id="PS00928">
    <property type="entry name" value="TREHALASE_2"/>
    <property type="match status" value="1"/>
</dbReference>
<dbReference type="EMBL" id="LGTQ01000006">
    <property type="protein sequence ID" value="KPM48604.1"/>
    <property type="molecule type" value="Genomic_DNA"/>
</dbReference>
<dbReference type="InterPro" id="IPR001661">
    <property type="entry name" value="Glyco_hydro_37"/>
</dbReference>
<dbReference type="PROSITE" id="PS00927">
    <property type="entry name" value="TREHALASE_1"/>
    <property type="match status" value="1"/>
</dbReference>
<reference evidence="3 4" key="1">
    <citation type="submission" date="2015-07" db="EMBL/GenBank/DDBJ databases">
        <title>The draft genome sequence of Leadbetterella sp. JN14-9.</title>
        <authorList>
            <person name="Liu Y."/>
            <person name="Du J."/>
            <person name="Shao Z."/>
        </authorList>
    </citation>
    <scope>NUCLEOTIDE SEQUENCE [LARGE SCALE GENOMIC DNA]</scope>
    <source>
        <strain evidence="3 4">JN14-9</strain>
    </source>
</reference>
<comment type="caution">
    <text evidence="3">The sequence shown here is derived from an EMBL/GenBank/DDBJ whole genome shotgun (WGS) entry which is preliminary data.</text>
</comment>
<dbReference type="PANTHER" id="PTHR23403:SF1">
    <property type="entry name" value="TREHALASE"/>
    <property type="match status" value="1"/>
</dbReference>
<keyword evidence="1" id="KW-0378">Hydrolase</keyword>
<dbReference type="STRING" id="1605367.AFM12_08310"/>
<dbReference type="Proteomes" id="UP000050454">
    <property type="component" value="Unassembled WGS sequence"/>
</dbReference>
<dbReference type="NCBIfam" id="NF009773">
    <property type="entry name" value="PRK13270.1"/>
    <property type="match status" value="1"/>
</dbReference>
<dbReference type="Gene3D" id="1.50.10.10">
    <property type="match status" value="1"/>
</dbReference>
<dbReference type="OrthoDB" id="106887at2"/>
<protein>
    <submittedName>
        <fullName evidence="3">Trehalase</fullName>
    </submittedName>
</protein>
<gene>
    <name evidence="3" type="ORF">AFM12_08310</name>
</gene>
<evidence type="ECO:0000313" key="3">
    <source>
        <dbReference type="EMBL" id="KPM48604.1"/>
    </source>
</evidence>
<evidence type="ECO:0000256" key="1">
    <source>
        <dbReference type="ARBA" id="ARBA00022801"/>
    </source>
</evidence>
<dbReference type="RefSeq" id="WP_055146536.1">
    <property type="nucleotide sequence ID" value="NZ_JXSZ01000006.1"/>
</dbReference>
<dbReference type="SUPFAM" id="SSF48208">
    <property type="entry name" value="Six-hairpin glycosidases"/>
    <property type="match status" value="1"/>
</dbReference>
<dbReference type="Pfam" id="PF01204">
    <property type="entry name" value="Trehalase"/>
    <property type="match status" value="1"/>
</dbReference>
<evidence type="ECO:0000313" key="4">
    <source>
        <dbReference type="Proteomes" id="UP000050454"/>
    </source>
</evidence>
<keyword evidence="4" id="KW-1185">Reference proteome</keyword>
<dbReference type="GO" id="GO:0005993">
    <property type="term" value="P:trehalose catabolic process"/>
    <property type="evidence" value="ECO:0007669"/>
    <property type="project" value="TreeGrafter"/>
</dbReference>
<dbReference type="InterPro" id="IPR008928">
    <property type="entry name" value="6-hairpin_glycosidase_sf"/>
</dbReference>
<evidence type="ECO:0000256" key="2">
    <source>
        <dbReference type="ARBA" id="ARBA00023295"/>
    </source>
</evidence>
<dbReference type="AlphaFoldDB" id="A0A0N8H9X7"/>
<organism evidence="3 4">
    <name type="scientific">Jiulongibacter sediminis</name>
    <dbReference type="NCBI Taxonomy" id="1605367"/>
    <lineage>
        <taxon>Bacteria</taxon>
        <taxon>Pseudomonadati</taxon>
        <taxon>Bacteroidota</taxon>
        <taxon>Cytophagia</taxon>
        <taxon>Cytophagales</taxon>
        <taxon>Leadbetterellaceae</taxon>
        <taxon>Jiulongibacter</taxon>
    </lineage>
</organism>
<name>A0A0N8H9X7_9BACT</name>
<dbReference type="PRINTS" id="PR00744">
    <property type="entry name" value="GLHYDRLASE37"/>
</dbReference>
<sequence>MTWSNNLGKIALFATITFSCGSPVKKKEYKSPEEMYPVLFEDIQLGGVFSDSKTFVDCVPKYSPEEILLRYEELKGDSLFVLRKFVEDNFEIPSINESGYKSDLSLRADEHINKLWPVLTRQPEDDGGTLIPLRKPYIVPGGRFGEVYYWDSYFTMLGLQVAGKDTLIENMVVNFAQLIQDFGHIPNGNRSYYLTRSQPPFFSMMVELLADVKKDEQILVEFLPQLQKEYQYWMSSATKEQADEQSAARSKDEKAFHKVVFVDDENILNRYYDESATPRPEAYKEDIHTAELSGRNKEKVYRDLRSGAESGWDYTSRWLKDGEHMETIHTTDILPVDLNALLYHLEDVLEKANRIAGKDQYADSYKALKEKRLAIFNDYFWDKESGFFVDYDFVEGQKTPHLSLAAVFPLVFEMASEEQAESVAHLIRHVFLKPGGLTSTLSETGQQWDAPNGWAPLQWLAIEGLRKYGYYQLANQIKANWVNNCLRVYQNTGKMVEKYNVEDLSLLAGGGEYPVQDGFGWTNGILLKLLSEETE</sequence>
<dbReference type="PATRIC" id="fig|1605367.3.peg.3041"/>
<proteinExistence type="predicted"/>
<dbReference type="InterPro" id="IPR018232">
    <property type="entry name" value="Glyco_hydro_37_CS"/>
</dbReference>